<dbReference type="EMBL" id="AMLP01000040">
    <property type="protein sequence ID" value="ELS58013.1"/>
    <property type="molecule type" value="Genomic_DNA"/>
</dbReference>
<dbReference type="Proteomes" id="UP000011205">
    <property type="component" value="Unassembled WGS sequence"/>
</dbReference>
<keyword evidence="1" id="KW-0560">Oxidoreductase</keyword>
<comment type="caution">
    <text evidence="1">The sequence shown here is derived from an EMBL/GenBank/DDBJ whole genome shotgun (WGS) entry which is preliminary data.</text>
</comment>
<reference evidence="1 2" key="1">
    <citation type="journal article" date="2013" name="Genome Announc.">
        <title>Draft Genome Sequence of Streptomyces viridochromogenes Strain Tu57, Producer of Avilamycin.</title>
        <authorList>
            <person name="Gruning B.A."/>
            <person name="Erxleben A."/>
            <person name="Hahnlein A."/>
            <person name="Gunther S."/>
        </authorList>
    </citation>
    <scope>NUCLEOTIDE SEQUENCE [LARGE SCALE GENOMIC DNA]</scope>
    <source>
        <strain evidence="1 2">Tue57</strain>
    </source>
</reference>
<organism evidence="1 2">
    <name type="scientific">Streptomyces viridochromogenes Tue57</name>
    <dbReference type="NCBI Taxonomy" id="1160705"/>
    <lineage>
        <taxon>Bacteria</taxon>
        <taxon>Bacillati</taxon>
        <taxon>Actinomycetota</taxon>
        <taxon>Actinomycetes</taxon>
        <taxon>Kitasatosporales</taxon>
        <taxon>Streptomycetaceae</taxon>
        <taxon>Streptomyces</taxon>
    </lineage>
</organism>
<name>L8PPR8_STRVR</name>
<dbReference type="GO" id="GO:0051213">
    <property type="term" value="F:dioxygenase activity"/>
    <property type="evidence" value="ECO:0007669"/>
    <property type="project" value="UniProtKB-KW"/>
</dbReference>
<dbReference type="PATRIC" id="fig|1160705.3.peg.1009"/>
<dbReference type="AlphaFoldDB" id="L8PPR8"/>
<protein>
    <submittedName>
        <fullName evidence="1">Putative Biphenyl-23-diol 12-dioxygenase</fullName>
    </submittedName>
</protein>
<gene>
    <name evidence="1" type="ORF">STVIR_1011</name>
</gene>
<evidence type="ECO:0000313" key="2">
    <source>
        <dbReference type="Proteomes" id="UP000011205"/>
    </source>
</evidence>
<proteinExistence type="predicted"/>
<dbReference type="RefSeq" id="WP_003996356.1">
    <property type="nucleotide sequence ID" value="NZ_AMLP01000040.1"/>
</dbReference>
<keyword evidence="1" id="KW-0223">Dioxygenase</keyword>
<sequence>MMNASVSGSVHLGCIVIETHRFADWRRFGTDVMRFRLDDQECRFLLRRVPAEDVGAAGWHIDDHATFEQIEPAYGPAVGRRQRRGSATPGLERMLASGWVTGDSGIGHLAITSAEAALPSGAFQKYSGIDGVGGVTTSSSRVWFSPRGTR</sequence>
<accession>L8PPR8</accession>
<evidence type="ECO:0000313" key="1">
    <source>
        <dbReference type="EMBL" id="ELS58013.1"/>
    </source>
</evidence>